<protein>
    <submittedName>
        <fullName evidence="1">Putative isoaspartyl peptidase/L-asparaginase 2</fullName>
    </submittedName>
</protein>
<proteinExistence type="predicted"/>
<dbReference type="EMBL" id="NCVQ01000008">
    <property type="protein sequence ID" value="PWZ13968.1"/>
    <property type="molecule type" value="Genomic_DNA"/>
</dbReference>
<name>A0A3L6E0C2_MAIZE</name>
<evidence type="ECO:0000313" key="1">
    <source>
        <dbReference type="EMBL" id="PWZ13968.1"/>
    </source>
</evidence>
<dbReference type="Proteomes" id="UP000251960">
    <property type="component" value="Chromosome 7"/>
</dbReference>
<gene>
    <name evidence="1" type="primary">At3g16150_1</name>
    <name evidence="1" type="ORF">Zm00014a_000394</name>
</gene>
<dbReference type="AlphaFoldDB" id="A0A3L6E0C2"/>
<sequence>MVGSPTTERREGGVALGALVMASDIMLLVDSGSLITLMEFVPPMSLYHIIYELSPPSSSEPFSNFFGVHLGDLSDPKTFDYLIPPMGMDKCSTNGQVQREQCGQWQRTQGGHGDERVAHQCVRIGDVGVCGGHVHRQLMSKMLERIGDSPLIRFDTYTCGVCAVSCTLKWDVATVMEYKGLPLQQAVDYYVRGTMENIRRQLLSIISQYKLFTNLY</sequence>
<reference evidence="1" key="1">
    <citation type="journal article" date="2018" name="Nat. Genet.">
        <title>Extensive intraspecific gene order and gene structural variations between Mo17 and other maize genomes.</title>
        <authorList>
            <person name="Sun S."/>
            <person name="Zhou Y."/>
            <person name="Chen J."/>
            <person name="Shi J."/>
            <person name="Zhao H."/>
            <person name="Zhao H."/>
            <person name="Song W."/>
            <person name="Zhang M."/>
            <person name="Cui Y."/>
            <person name="Dong X."/>
            <person name="Liu H."/>
            <person name="Ma X."/>
            <person name="Jiao Y."/>
            <person name="Wang B."/>
            <person name="Wei X."/>
            <person name="Stein J.C."/>
            <person name="Glaubitz J.C."/>
            <person name="Lu F."/>
            <person name="Yu G."/>
            <person name="Liang C."/>
            <person name="Fengler K."/>
            <person name="Li B."/>
            <person name="Rafalski A."/>
            <person name="Schnable P.S."/>
            <person name="Ware D.H."/>
            <person name="Buckler E.S."/>
            <person name="Lai J."/>
        </authorList>
    </citation>
    <scope>NUCLEOTIDE SEQUENCE [LARGE SCALE GENOMIC DNA]</scope>
    <source>
        <tissue evidence="1">Seedling</tissue>
    </source>
</reference>
<accession>A0A3L6E0C2</accession>
<comment type="caution">
    <text evidence="1">The sequence shown here is derived from an EMBL/GenBank/DDBJ whole genome shotgun (WGS) entry which is preliminary data.</text>
</comment>
<organism evidence="1">
    <name type="scientific">Zea mays</name>
    <name type="common">Maize</name>
    <dbReference type="NCBI Taxonomy" id="4577"/>
    <lineage>
        <taxon>Eukaryota</taxon>
        <taxon>Viridiplantae</taxon>
        <taxon>Streptophyta</taxon>
        <taxon>Embryophyta</taxon>
        <taxon>Tracheophyta</taxon>
        <taxon>Spermatophyta</taxon>
        <taxon>Magnoliopsida</taxon>
        <taxon>Liliopsida</taxon>
        <taxon>Poales</taxon>
        <taxon>Poaceae</taxon>
        <taxon>PACMAD clade</taxon>
        <taxon>Panicoideae</taxon>
        <taxon>Andropogonodae</taxon>
        <taxon>Andropogoneae</taxon>
        <taxon>Tripsacinae</taxon>
        <taxon>Zea</taxon>
    </lineage>
</organism>
<dbReference type="ExpressionAtlas" id="A0A3L6E0C2">
    <property type="expression patterns" value="baseline"/>
</dbReference>